<reference key="1">
    <citation type="submission" date="2010-11" db="EMBL/GenBank/DDBJ databases">
        <title>The complete sequence of chromosome of Isophaera pallida ATCC 43644.</title>
        <authorList>
            <consortium name="US DOE Joint Genome Institute (JGI-PGF)"/>
            <person name="Lucas S."/>
            <person name="Copeland A."/>
            <person name="Lapidus A."/>
            <person name="Bruce D."/>
            <person name="Goodwin L."/>
            <person name="Pitluck S."/>
            <person name="Kyrpides N."/>
            <person name="Mavromatis K."/>
            <person name="Pagani I."/>
            <person name="Ivanova N."/>
            <person name="Saunders E."/>
            <person name="Brettin T."/>
            <person name="Detter J.C."/>
            <person name="Han C."/>
            <person name="Tapia R."/>
            <person name="Land M."/>
            <person name="Hauser L."/>
            <person name="Markowitz V."/>
            <person name="Cheng J.-F."/>
            <person name="Hugenholtz P."/>
            <person name="Woyke T."/>
            <person name="Wu D."/>
            <person name="Eisen J.A."/>
        </authorList>
    </citation>
    <scope>NUCLEOTIDE SEQUENCE</scope>
    <source>
        <strain>ATCC 43644</strain>
    </source>
</reference>
<feature type="transmembrane region" description="Helical" evidence="2">
    <location>
        <begin position="41"/>
        <end position="66"/>
    </location>
</feature>
<feature type="compositionally biased region" description="Polar residues" evidence="1">
    <location>
        <begin position="1"/>
        <end position="10"/>
    </location>
</feature>
<protein>
    <submittedName>
        <fullName evidence="3">Uncharacterized protein</fullName>
    </submittedName>
</protein>
<dbReference type="InParanoid" id="E8R4K5"/>
<accession>E8R4K5</accession>
<dbReference type="AlphaFoldDB" id="E8R4K5"/>
<evidence type="ECO:0000313" key="4">
    <source>
        <dbReference type="Proteomes" id="UP000008631"/>
    </source>
</evidence>
<evidence type="ECO:0000256" key="1">
    <source>
        <dbReference type="SAM" id="MobiDB-lite"/>
    </source>
</evidence>
<dbReference type="RefSeq" id="WP_013566088.1">
    <property type="nucleotide sequence ID" value="NC_014962.1"/>
</dbReference>
<keyword evidence="2" id="KW-0472">Membrane</keyword>
<reference evidence="3 4" key="2">
    <citation type="journal article" date="2011" name="Stand. Genomic Sci.">
        <title>Complete genome sequence of Isosphaera pallida type strain (IS1B).</title>
        <authorList>
            <consortium name="US DOE Joint Genome Institute (JGI-PGF)"/>
            <person name="Goker M."/>
            <person name="Cleland D."/>
            <person name="Saunders E."/>
            <person name="Lapidus A."/>
            <person name="Nolan M."/>
            <person name="Lucas S."/>
            <person name="Hammon N."/>
            <person name="Deshpande S."/>
            <person name="Cheng J.F."/>
            <person name="Tapia R."/>
            <person name="Han C."/>
            <person name="Goodwin L."/>
            <person name="Pitluck S."/>
            <person name="Liolios K."/>
            <person name="Pagani I."/>
            <person name="Ivanova N."/>
            <person name="Mavromatis K."/>
            <person name="Pati A."/>
            <person name="Chen A."/>
            <person name="Palaniappan K."/>
            <person name="Land M."/>
            <person name="Hauser L."/>
            <person name="Chang Y.J."/>
            <person name="Jeffries C.D."/>
            <person name="Detter J.C."/>
            <person name="Beck B."/>
            <person name="Woyke T."/>
            <person name="Bristow J."/>
            <person name="Eisen J.A."/>
            <person name="Markowitz V."/>
            <person name="Hugenholtz P."/>
            <person name="Kyrpides N.C."/>
            <person name="Klenk H.P."/>
        </authorList>
    </citation>
    <scope>NUCLEOTIDE SEQUENCE [LARGE SCALE GENOMIC DNA]</scope>
    <source>
        <strain evidence="4">ATCC 43644 / DSM 9630 / IS1B</strain>
    </source>
</reference>
<evidence type="ECO:0000256" key="2">
    <source>
        <dbReference type="SAM" id="Phobius"/>
    </source>
</evidence>
<organism evidence="3 4">
    <name type="scientific">Isosphaera pallida (strain ATCC 43644 / DSM 9630 / IS1B)</name>
    <dbReference type="NCBI Taxonomy" id="575540"/>
    <lineage>
        <taxon>Bacteria</taxon>
        <taxon>Pseudomonadati</taxon>
        <taxon>Planctomycetota</taxon>
        <taxon>Planctomycetia</taxon>
        <taxon>Isosphaerales</taxon>
        <taxon>Isosphaeraceae</taxon>
        <taxon>Isosphaera</taxon>
    </lineage>
</organism>
<evidence type="ECO:0000313" key="3">
    <source>
        <dbReference type="EMBL" id="ADV63800.1"/>
    </source>
</evidence>
<dbReference type="HOGENOM" id="CLU_2382249_0_0_0"/>
<dbReference type="KEGG" id="ipa:Isop_3238"/>
<proteinExistence type="predicted"/>
<keyword evidence="2" id="KW-0812">Transmembrane</keyword>
<gene>
    <name evidence="3" type="ordered locus">Isop_3238</name>
</gene>
<dbReference type="EMBL" id="CP002353">
    <property type="protein sequence ID" value="ADV63800.1"/>
    <property type="molecule type" value="Genomic_DNA"/>
</dbReference>
<dbReference type="Proteomes" id="UP000008631">
    <property type="component" value="Chromosome"/>
</dbReference>
<keyword evidence="2" id="KW-1133">Transmembrane helix</keyword>
<name>E8R4K5_ISOPI</name>
<feature type="compositionally biased region" description="Pro residues" evidence="1">
    <location>
        <begin position="79"/>
        <end position="94"/>
    </location>
</feature>
<sequence length="94" mass="9767">MIPNSPSQPGLQPVGDTDASPPALETLQEPPDEDEEVEPTWMGVFGIGMSVICGGGLAVAVIWILLSGFVSLDPAHQLNPPPPPQPEVAKPPPP</sequence>
<feature type="region of interest" description="Disordered" evidence="1">
    <location>
        <begin position="1"/>
        <end position="36"/>
    </location>
</feature>
<keyword evidence="4" id="KW-1185">Reference proteome</keyword>
<feature type="region of interest" description="Disordered" evidence="1">
    <location>
        <begin position="74"/>
        <end position="94"/>
    </location>
</feature>